<keyword evidence="2" id="KW-1185">Reference proteome</keyword>
<proteinExistence type="predicted"/>
<gene>
    <name evidence="1" type="ORF">EQG79_04875</name>
</gene>
<reference evidence="1 2" key="1">
    <citation type="submission" date="2019-01" db="EMBL/GenBank/DDBJ databases">
        <title>Spirosoma flava sp. nov., a propanil-degrading bacterium isolated from herbicide-contaminated soil.</title>
        <authorList>
            <person name="Zhang L."/>
            <person name="Jiang J.-D."/>
        </authorList>
    </citation>
    <scope>NUCLEOTIDE SEQUENCE [LARGE SCALE GENOMIC DNA]</scope>
    <source>
        <strain evidence="1 2">TY50</strain>
    </source>
</reference>
<comment type="caution">
    <text evidence="1">The sequence shown here is derived from an EMBL/GenBank/DDBJ whole genome shotgun (WGS) entry which is preliminary data.</text>
</comment>
<dbReference type="SUPFAM" id="SSF53448">
    <property type="entry name" value="Nucleotide-diphospho-sugar transferases"/>
    <property type="match status" value="1"/>
</dbReference>
<dbReference type="AlphaFoldDB" id="A0A4Q2UUK1"/>
<evidence type="ECO:0000313" key="1">
    <source>
        <dbReference type="EMBL" id="RYC71480.1"/>
    </source>
</evidence>
<evidence type="ECO:0000313" key="2">
    <source>
        <dbReference type="Proteomes" id="UP000290407"/>
    </source>
</evidence>
<sequence>MTKSGTNGAGLAPIALFAYKRPDEVRQVLEALQANHLAADSELYIFSDGPRSPADADKVEAVRAVLDTATGFRAVHRQYAETNNGLAKSIITNVTALLEKYRSVIVLEDDLLTSPNFLDYMNQCLQRYQGNPRVFSITGYSFPIDRPISYLADAYAFPRTGSWGWATWSDRWQQADWAVSDYAAFRADPVRQQQFNQGGSDRVRMLRRQQEGEINSWAIRWCYSQFKAGGFTIYPTESKIQNIGFSTESTNTNVFNRYRTRLDTGAQRTFMLPDNIEPTAYYTRQIQHQFSLRVRLFNRLKTYAGLR</sequence>
<dbReference type="Gene3D" id="3.90.550.10">
    <property type="entry name" value="Spore Coat Polysaccharide Biosynthesis Protein SpsA, Chain A"/>
    <property type="match status" value="1"/>
</dbReference>
<dbReference type="Proteomes" id="UP000290407">
    <property type="component" value="Unassembled WGS sequence"/>
</dbReference>
<organism evidence="1 2">
    <name type="scientific">Spirosoma sordidisoli</name>
    <dbReference type="NCBI Taxonomy" id="2502893"/>
    <lineage>
        <taxon>Bacteria</taxon>
        <taxon>Pseudomonadati</taxon>
        <taxon>Bacteroidota</taxon>
        <taxon>Cytophagia</taxon>
        <taxon>Cytophagales</taxon>
        <taxon>Cytophagaceae</taxon>
        <taxon>Spirosoma</taxon>
    </lineage>
</organism>
<keyword evidence="1" id="KW-0808">Transferase</keyword>
<dbReference type="GO" id="GO:0016740">
    <property type="term" value="F:transferase activity"/>
    <property type="evidence" value="ECO:0007669"/>
    <property type="project" value="UniProtKB-KW"/>
</dbReference>
<name>A0A4Q2UUK1_9BACT</name>
<dbReference type="EMBL" id="SBLB01000001">
    <property type="protein sequence ID" value="RYC71480.1"/>
    <property type="molecule type" value="Genomic_DNA"/>
</dbReference>
<dbReference type="RefSeq" id="WP_129600344.1">
    <property type="nucleotide sequence ID" value="NZ_SBLB01000001.1"/>
</dbReference>
<protein>
    <submittedName>
        <fullName evidence="1">Glycosyltransferase</fullName>
    </submittedName>
</protein>
<accession>A0A4Q2UUK1</accession>
<dbReference type="InterPro" id="IPR029044">
    <property type="entry name" value="Nucleotide-diphossugar_trans"/>
</dbReference>